<comment type="subcellular location">
    <subcellularLocation>
        <location evidence="1">Cell membrane</location>
        <topology evidence="1">Multi-pass membrane protein</topology>
    </subcellularLocation>
</comment>
<proteinExistence type="inferred from homology"/>
<feature type="domain" description="YetF C-terminal" evidence="8">
    <location>
        <begin position="80"/>
        <end position="210"/>
    </location>
</feature>
<evidence type="ECO:0000256" key="1">
    <source>
        <dbReference type="ARBA" id="ARBA00004651"/>
    </source>
</evidence>
<accession>A0A7U4JNA8</accession>
<dbReference type="PANTHER" id="PTHR34582:SF6">
    <property type="entry name" value="UPF0702 TRANSMEMBRANE PROTEIN YCAP"/>
    <property type="match status" value="1"/>
</dbReference>
<keyword evidence="4 7" id="KW-0812">Transmembrane</keyword>
<dbReference type="InterPro" id="IPR007353">
    <property type="entry name" value="DUF421"/>
</dbReference>
<dbReference type="EMBL" id="CP009225">
    <property type="protein sequence ID" value="AKC62287.1"/>
    <property type="molecule type" value="Genomic_DNA"/>
</dbReference>
<evidence type="ECO:0000256" key="2">
    <source>
        <dbReference type="ARBA" id="ARBA00006448"/>
    </source>
</evidence>
<organism evidence="9 10">
    <name type="scientific">Clostridium sporogenes</name>
    <dbReference type="NCBI Taxonomy" id="1509"/>
    <lineage>
        <taxon>Bacteria</taxon>
        <taxon>Bacillati</taxon>
        <taxon>Bacillota</taxon>
        <taxon>Clostridia</taxon>
        <taxon>Eubacteriales</taxon>
        <taxon>Clostridiaceae</taxon>
        <taxon>Clostridium</taxon>
    </lineage>
</organism>
<protein>
    <recommendedName>
        <fullName evidence="8">YetF C-terminal domain-containing protein</fullName>
    </recommendedName>
</protein>
<feature type="transmembrane region" description="Helical" evidence="7">
    <location>
        <begin position="6"/>
        <end position="25"/>
    </location>
</feature>
<comment type="similarity">
    <text evidence="2">Belongs to the UPF0702 family.</text>
</comment>
<dbReference type="GO" id="GO:0005886">
    <property type="term" value="C:plasma membrane"/>
    <property type="evidence" value="ECO:0007669"/>
    <property type="project" value="UniProtKB-SubCell"/>
</dbReference>
<dbReference type="Proteomes" id="UP000033052">
    <property type="component" value="Chromosome"/>
</dbReference>
<evidence type="ECO:0000256" key="6">
    <source>
        <dbReference type="ARBA" id="ARBA00023136"/>
    </source>
</evidence>
<keyword evidence="5 7" id="KW-1133">Transmembrane helix</keyword>
<sequence length="230" mass="25580">MEIIVYTIRCIIMLLVSWTGVRLIGKKSIAEMTSYDLAAIMLLTTVAAEPLVYKVTSKATVGVFAILIATVFLGKLSLKKFFYNIDSSPTVVISEGKIIERELKKARMNVPLLLSELRIKGYQNVSDVKYAIIEPSGKMSVIPKSQVSPITPKQMGIPTPPVNLSLPLIIDGEVDEVNLAFLQKDRKWLLEQLKAFSIGNFDEVLLAQYDSSGQLFVNSKNTEIKIPQIF</sequence>
<dbReference type="RefSeq" id="WP_003491161.1">
    <property type="nucleotide sequence ID" value="NZ_CP009225.1"/>
</dbReference>
<feature type="transmembrane region" description="Helical" evidence="7">
    <location>
        <begin position="59"/>
        <end position="78"/>
    </location>
</feature>
<evidence type="ECO:0000313" key="10">
    <source>
        <dbReference type="Proteomes" id="UP000033052"/>
    </source>
</evidence>
<evidence type="ECO:0000313" key="9">
    <source>
        <dbReference type="EMBL" id="AKC62287.1"/>
    </source>
</evidence>
<evidence type="ECO:0000256" key="4">
    <source>
        <dbReference type="ARBA" id="ARBA00022692"/>
    </source>
</evidence>
<keyword evidence="3" id="KW-1003">Cell membrane</keyword>
<evidence type="ECO:0000259" key="8">
    <source>
        <dbReference type="Pfam" id="PF04239"/>
    </source>
</evidence>
<keyword evidence="6 7" id="KW-0472">Membrane</keyword>
<dbReference type="AlphaFoldDB" id="A0A7U4JNA8"/>
<dbReference type="Gene3D" id="3.30.240.20">
    <property type="entry name" value="bsu07140 like domains"/>
    <property type="match status" value="2"/>
</dbReference>
<evidence type="ECO:0000256" key="7">
    <source>
        <dbReference type="SAM" id="Phobius"/>
    </source>
</evidence>
<evidence type="ECO:0000256" key="3">
    <source>
        <dbReference type="ARBA" id="ARBA00022475"/>
    </source>
</evidence>
<dbReference type="GeneID" id="92938277"/>
<reference evidence="9 10" key="1">
    <citation type="journal article" date="2015" name="PLoS ONE">
        <title>A universal mariner transposon system for forward genetic studies in the genus clostridium.</title>
        <authorList>
            <person name="Zhang Y."/>
            <person name="Grosse-Honebrink A."/>
            <person name="Minton N.P."/>
        </authorList>
    </citation>
    <scope>NUCLEOTIDE SEQUENCE [LARGE SCALE GENOMIC DNA]</scope>
    <source>
        <strain evidence="9 10">NCIMB 10696</strain>
    </source>
</reference>
<dbReference type="SMR" id="A0A7U4JNA8"/>
<dbReference type="InterPro" id="IPR023090">
    <property type="entry name" value="UPF0702_alpha/beta_dom_sf"/>
</dbReference>
<dbReference type="KEGG" id="cld:CLSPO_c15670"/>
<name>A0A7U4JNA8_CLOSG</name>
<evidence type="ECO:0000256" key="5">
    <source>
        <dbReference type="ARBA" id="ARBA00022989"/>
    </source>
</evidence>
<dbReference type="PANTHER" id="PTHR34582">
    <property type="entry name" value="UPF0702 TRANSMEMBRANE PROTEIN YCAP"/>
    <property type="match status" value="1"/>
</dbReference>
<dbReference type="Pfam" id="PF04239">
    <property type="entry name" value="DUF421"/>
    <property type="match status" value="1"/>
</dbReference>
<gene>
    <name evidence="9" type="ORF">CLSPO_c15670</name>
</gene>